<keyword evidence="6 7" id="KW-0472">Membrane</keyword>
<dbReference type="PANTHER" id="PTHR10464">
    <property type="entry name" value="UREA TRANSPORTER"/>
    <property type="match status" value="1"/>
</dbReference>
<feature type="transmembrane region" description="Helical" evidence="7">
    <location>
        <begin position="63"/>
        <end position="83"/>
    </location>
</feature>
<evidence type="ECO:0000256" key="7">
    <source>
        <dbReference type="SAM" id="Phobius"/>
    </source>
</evidence>
<evidence type="ECO:0000256" key="5">
    <source>
        <dbReference type="ARBA" id="ARBA00022989"/>
    </source>
</evidence>
<dbReference type="Gene3D" id="1.10.3430.10">
    <property type="entry name" value="Ammonium transporter AmtB like domains"/>
    <property type="match status" value="1"/>
</dbReference>
<name>A0A3M8DGC7_9BACL</name>
<sequence>MGIRHVFIHGLSGIAQSVFFRKPLAGGIFLCAFLLYSPLLAFACLVGTIAANGTASLSKRPQATIVEGLYGYNGALLGLAFATFLPHDWLLWACIVFTAGLSVFLYDLFQRFGIPPYTMPYVALAWVVLAIIRPDLGAASASAFNWTIPLTGMGQIFFLPSALGGLLILVGLATACPPRQLVLTFVGAAIGCLPFAWLGEAPYLTAGLISTNAALSALGILQVKTRYPALLSICFALGSALLYPFLSALLGTVGLPALTFPFIATMWVGRSLMAFIEKRKRGVGQVVSS</sequence>
<dbReference type="GO" id="GO:0005886">
    <property type="term" value="C:plasma membrane"/>
    <property type="evidence" value="ECO:0007669"/>
    <property type="project" value="UniProtKB-SubCell"/>
</dbReference>
<keyword evidence="5 7" id="KW-1133">Transmembrane helix</keyword>
<reference evidence="8 9" key="1">
    <citation type="submission" date="2018-10" db="EMBL/GenBank/DDBJ databases">
        <title>Phylogenomics of Brevibacillus.</title>
        <authorList>
            <person name="Dunlap C."/>
        </authorList>
    </citation>
    <scope>NUCLEOTIDE SEQUENCE [LARGE SCALE GENOMIC DNA]</scope>
    <source>
        <strain evidence="8 9">JCM 15716</strain>
    </source>
</reference>
<evidence type="ECO:0000256" key="6">
    <source>
        <dbReference type="ARBA" id="ARBA00023136"/>
    </source>
</evidence>
<evidence type="ECO:0000256" key="1">
    <source>
        <dbReference type="ARBA" id="ARBA00004651"/>
    </source>
</evidence>
<feature type="transmembrane region" description="Helical" evidence="7">
    <location>
        <begin position="258"/>
        <end position="276"/>
    </location>
</feature>
<feature type="transmembrane region" description="Helical" evidence="7">
    <location>
        <begin position="228"/>
        <end position="246"/>
    </location>
</feature>
<evidence type="ECO:0000256" key="3">
    <source>
        <dbReference type="ARBA" id="ARBA00022475"/>
    </source>
</evidence>
<feature type="transmembrane region" description="Helical" evidence="7">
    <location>
        <begin position="203"/>
        <end position="221"/>
    </location>
</feature>
<feature type="transmembrane region" description="Helical" evidence="7">
    <location>
        <begin position="89"/>
        <end position="109"/>
    </location>
</feature>
<comment type="similarity">
    <text evidence="2">Belongs to the urea transporter family.</text>
</comment>
<organism evidence="8 9">
    <name type="scientific">Brevibacillus fluminis</name>
    <dbReference type="NCBI Taxonomy" id="511487"/>
    <lineage>
        <taxon>Bacteria</taxon>
        <taxon>Bacillati</taxon>
        <taxon>Bacillota</taxon>
        <taxon>Bacilli</taxon>
        <taxon>Bacillales</taxon>
        <taxon>Paenibacillaceae</taxon>
        <taxon>Brevibacillus</taxon>
    </lineage>
</organism>
<proteinExistence type="inferred from homology"/>
<feature type="transmembrane region" description="Helical" evidence="7">
    <location>
        <begin position="181"/>
        <end position="197"/>
    </location>
</feature>
<dbReference type="InterPro" id="IPR029020">
    <property type="entry name" value="Ammonium/urea_transptr"/>
</dbReference>
<dbReference type="Pfam" id="PF03253">
    <property type="entry name" value="UT"/>
    <property type="match status" value="1"/>
</dbReference>
<evidence type="ECO:0000313" key="9">
    <source>
        <dbReference type="Proteomes" id="UP000271031"/>
    </source>
</evidence>
<feature type="transmembrane region" description="Helical" evidence="7">
    <location>
        <begin position="121"/>
        <end position="144"/>
    </location>
</feature>
<dbReference type="RefSeq" id="WP_122918851.1">
    <property type="nucleotide sequence ID" value="NZ_RHHQ01000012.1"/>
</dbReference>
<keyword evidence="9" id="KW-1185">Reference proteome</keyword>
<keyword evidence="4 7" id="KW-0812">Transmembrane</keyword>
<evidence type="ECO:0000256" key="4">
    <source>
        <dbReference type="ARBA" id="ARBA00022692"/>
    </source>
</evidence>
<feature type="transmembrane region" description="Helical" evidence="7">
    <location>
        <begin position="27"/>
        <end position="51"/>
    </location>
</feature>
<dbReference type="AlphaFoldDB" id="A0A3M8DGC7"/>
<keyword evidence="3" id="KW-1003">Cell membrane</keyword>
<dbReference type="OrthoDB" id="279428at2"/>
<protein>
    <submittedName>
        <fullName evidence="8">Urea transporter</fullName>
    </submittedName>
</protein>
<dbReference type="GO" id="GO:0015204">
    <property type="term" value="F:urea transmembrane transporter activity"/>
    <property type="evidence" value="ECO:0007669"/>
    <property type="project" value="InterPro"/>
</dbReference>
<dbReference type="InterPro" id="IPR004937">
    <property type="entry name" value="Urea_transporter"/>
</dbReference>
<accession>A0A3M8DGC7</accession>
<dbReference type="Proteomes" id="UP000271031">
    <property type="component" value="Unassembled WGS sequence"/>
</dbReference>
<gene>
    <name evidence="8" type="ORF">EDM56_15820</name>
</gene>
<comment type="subcellular location">
    <subcellularLocation>
        <location evidence="1">Cell membrane</location>
        <topology evidence="1">Multi-pass membrane protein</topology>
    </subcellularLocation>
</comment>
<evidence type="ECO:0000256" key="2">
    <source>
        <dbReference type="ARBA" id="ARBA00005914"/>
    </source>
</evidence>
<dbReference type="EMBL" id="RHHQ01000012">
    <property type="protein sequence ID" value="RNB87152.1"/>
    <property type="molecule type" value="Genomic_DNA"/>
</dbReference>
<feature type="transmembrane region" description="Helical" evidence="7">
    <location>
        <begin position="156"/>
        <end position="174"/>
    </location>
</feature>
<comment type="caution">
    <text evidence="8">The sequence shown here is derived from an EMBL/GenBank/DDBJ whole genome shotgun (WGS) entry which is preliminary data.</text>
</comment>
<evidence type="ECO:0000313" key="8">
    <source>
        <dbReference type="EMBL" id="RNB87152.1"/>
    </source>
</evidence>
<dbReference type="PANTHER" id="PTHR10464:SF4">
    <property type="entry name" value="UREA TRANSPORTER"/>
    <property type="match status" value="1"/>
</dbReference>